<feature type="compositionally biased region" description="Low complexity" evidence="1">
    <location>
        <begin position="41"/>
        <end position="58"/>
    </location>
</feature>
<dbReference type="EMBL" id="AMZH03010523">
    <property type="protein sequence ID" value="RRT54579.1"/>
    <property type="molecule type" value="Genomic_DNA"/>
</dbReference>
<reference evidence="2 3" key="1">
    <citation type="journal article" date="2014" name="Agronomy (Basel)">
        <title>A Draft Genome Sequence for Ensete ventricosum, the Drought-Tolerant Tree Against Hunger.</title>
        <authorList>
            <person name="Harrison J."/>
            <person name="Moore K.A."/>
            <person name="Paszkiewicz K."/>
            <person name="Jones T."/>
            <person name="Grant M."/>
            <person name="Ambacheew D."/>
            <person name="Muzemil S."/>
            <person name="Studholme D.J."/>
        </authorList>
    </citation>
    <scope>NUCLEOTIDE SEQUENCE [LARGE SCALE GENOMIC DNA]</scope>
</reference>
<comment type="caution">
    <text evidence="2">The sequence shown here is derived from an EMBL/GenBank/DDBJ whole genome shotgun (WGS) entry which is preliminary data.</text>
</comment>
<evidence type="ECO:0000256" key="1">
    <source>
        <dbReference type="SAM" id="MobiDB-lite"/>
    </source>
</evidence>
<protein>
    <submittedName>
        <fullName evidence="2">Uncharacterized protein</fullName>
    </submittedName>
</protein>
<evidence type="ECO:0000313" key="3">
    <source>
        <dbReference type="Proteomes" id="UP000287651"/>
    </source>
</evidence>
<feature type="compositionally biased region" description="Pro residues" evidence="1">
    <location>
        <begin position="30"/>
        <end position="40"/>
    </location>
</feature>
<dbReference type="AlphaFoldDB" id="A0A426YS93"/>
<proteinExistence type="predicted"/>
<dbReference type="Proteomes" id="UP000287651">
    <property type="component" value="Unassembled WGS sequence"/>
</dbReference>
<sequence>MAIHANYQIVGTDVTESIRNTPSSLLYDPLSPPSPTPAPVWTPSAVPSGPTPSSFLTSSPPPPDFSATSSPAVGRQAGHRRLGEEEGRGSSLGEDGVVYGRAPQGCNGRMASADRAIKEEGALHPRPVPPLSLAIVRMRGHLILLVLHEIGKLLLLLSI</sequence>
<gene>
    <name evidence="2" type="ORF">B296_00049076</name>
</gene>
<evidence type="ECO:0000313" key="2">
    <source>
        <dbReference type="EMBL" id="RRT54579.1"/>
    </source>
</evidence>
<name>A0A426YS93_ENSVE</name>
<accession>A0A426YS93</accession>
<organism evidence="2 3">
    <name type="scientific">Ensete ventricosum</name>
    <name type="common">Abyssinian banana</name>
    <name type="synonym">Musa ensete</name>
    <dbReference type="NCBI Taxonomy" id="4639"/>
    <lineage>
        <taxon>Eukaryota</taxon>
        <taxon>Viridiplantae</taxon>
        <taxon>Streptophyta</taxon>
        <taxon>Embryophyta</taxon>
        <taxon>Tracheophyta</taxon>
        <taxon>Spermatophyta</taxon>
        <taxon>Magnoliopsida</taxon>
        <taxon>Liliopsida</taxon>
        <taxon>Zingiberales</taxon>
        <taxon>Musaceae</taxon>
        <taxon>Ensete</taxon>
    </lineage>
</organism>
<feature type="region of interest" description="Disordered" evidence="1">
    <location>
        <begin position="25"/>
        <end position="98"/>
    </location>
</feature>